<protein>
    <submittedName>
        <fullName evidence="3">Cysteine-rich secretory protein family protein</fullName>
    </submittedName>
</protein>
<feature type="chain" id="PRO_5039080537" evidence="1">
    <location>
        <begin position="23"/>
        <end position="258"/>
    </location>
</feature>
<dbReference type="CDD" id="cd05379">
    <property type="entry name" value="CAP_bacterial"/>
    <property type="match status" value="1"/>
</dbReference>
<dbReference type="InterPro" id="IPR014044">
    <property type="entry name" value="CAP_dom"/>
</dbReference>
<dbReference type="Pfam" id="PF00188">
    <property type="entry name" value="CAP"/>
    <property type="match status" value="1"/>
</dbReference>
<evidence type="ECO:0000313" key="4">
    <source>
        <dbReference type="Proteomes" id="UP000183255"/>
    </source>
</evidence>
<dbReference type="PANTHER" id="PTHR31157:SF1">
    <property type="entry name" value="SCP DOMAIN-CONTAINING PROTEIN"/>
    <property type="match status" value="1"/>
</dbReference>
<reference evidence="3 4" key="1">
    <citation type="submission" date="2016-10" db="EMBL/GenBank/DDBJ databases">
        <authorList>
            <person name="de Groot N.N."/>
        </authorList>
    </citation>
    <scope>NUCLEOTIDE SEQUENCE [LARGE SCALE GENOMIC DNA]</scope>
    <source>
        <strain evidence="3 4">CGMCC 1.5058</strain>
    </source>
</reference>
<feature type="domain" description="SCP" evidence="2">
    <location>
        <begin position="123"/>
        <end position="241"/>
    </location>
</feature>
<evidence type="ECO:0000313" key="3">
    <source>
        <dbReference type="EMBL" id="SDI83274.1"/>
    </source>
</evidence>
<dbReference type="AlphaFoldDB" id="A0A1G8NST5"/>
<keyword evidence="1" id="KW-0732">Signal</keyword>
<dbReference type="SUPFAM" id="SSF55797">
    <property type="entry name" value="PR-1-like"/>
    <property type="match status" value="1"/>
</dbReference>
<feature type="signal peptide" evidence="1">
    <location>
        <begin position="1"/>
        <end position="22"/>
    </location>
</feature>
<evidence type="ECO:0000256" key="1">
    <source>
        <dbReference type="SAM" id="SignalP"/>
    </source>
</evidence>
<evidence type="ECO:0000259" key="2">
    <source>
        <dbReference type="Pfam" id="PF00188"/>
    </source>
</evidence>
<dbReference type="PANTHER" id="PTHR31157">
    <property type="entry name" value="SCP DOMAIN-CONTAINING PROTEIN"/>
    <property type="match status" value="1"/>
</dbReference>
<dbReference type="PROSITE" id="PS51257">
    <property type="entry name" value="PROKAR_LIPOPROTEIN"/>
    <property type="match status" value="1"/>
</dbReference>
<organism evidence="3 4">
    <name type="scientific">Proteiniclasticum ruminis</name>
    <dbReference type="NCBI Taxonomy" id="398199"/>
    <lineage>
        <taxon>Bacteria</taxon>
        <taxon>Bacillati</taxon>
        <taxon>Bacillota</taxon>
        <taxon>Clostridia</taxon>
        <taxon>Eubacteriales</taxon>
        <taxon>Clostridiaceae</taxon>
        <taxon>Proteiniclasticum</taxon>
    </lineage>
</organism>
<sequence>MGKNRKKISLFALLFMSLFLMSCGTTQNEPLKKFEEFVDEAEEKVEAFFKDLSVDVKNWVETLPDSIRKYLPEPMREEEDAVDPEQSSPLDSYASRRIEEAFLNLPATYEYSFDAAAEMEIFSLLNAYRREKGLYEMAYREDLHQTARYKSLAMLQHDYFSHDNPNFGGKPFDDLLWNQLGLKYNSIAENLAFISTSSGVASLEAVELFTGWQNSEAHNRQMLTTLHNYVGIGVVRTRRGGPYYKGYQVLLGTQHFGH</sequence>
<dbReference type="InterPro" id="IPR035940">
    <property type="entry name" value="CAP_sf"/>
</dbReference>
<dbReference type="RefSeq" id="WP_031575645.1">
    <property type="nucleotide sequence ID" value="NZ_FNDZ01000004.1"/>
</dbReference>
<dbReference type="Proteomes" id="UP000183255">
    <property type="component" value="Unassembled WGS sequence"/>
</dbReference>
<dbReference type="Gene3D" id="3.40.33.10">
    <property type="entry name" value="CAP"/>
    <property type="match status" value="1"/>
</dbReference>
<accession>A0A1G8NST5</accession>
<proteinExistence type="predicted"/>
<gene>
    <name evidence="3" type="ORF">SAMN05421804_104294</name>
</gene>
<name>A0A1G8NST5_9CLOT</name>
<dbReference type="EMBL" id="FNDZ01000004">
    <property type="protein sequence ID" value="SDI83274.1"/>
    <property type="molecule type" value="Genomic_DNA"/>
</dbReference>